<evidence type="ECO:0000313" key="4">
    <source>
        <dbReference type="Proteomes" id="UP000251402"/>
    </source>
</evidence>
<feature type="compositionally biased region" description="Polar residues" evidence="1">
    <location>
        <begin position="247"/>
        <end position="258"/>
    </location>
</feature>
<proteinExistence type="predicted"/>
<dbReference type="OrthoDB" id="623305at2"/>
<dbReference type="EMBL" id="CP043450">
    <property type="protein sequence ID" value="QEM13104.1"/>
    <property type="molecule type" value="Genomic_DNA"/>
</dbReference>
<protein>
    <submittedName>
        <fullName evidence="3">Uncharacterized protein</fullName>
    </submittedName>
</protein>
<keyword evidence="4" id="KW-1185">Reference proteome</keyword>
<reference evidence="3" key="1">
    <citation type="submission" date="2019-08" db="EMBL/GenBank/DDBJ databases">
        <title>Comparative genome analysis confer to the adaptation heavy metal polluted environment.</title>
        <authorList>
            <person name="Li Y."/>
        </authorList>
    </citation>
    <scope>NUCLEOTIDE SEQUENCE [LARGE SCALE GENOMIC DNA]</scope>
    <source>
        <strain evidence="3">P1</strain>
    </source>
</reference>
<feature type="region of interest" description="Disordered" evidence="1">
    <location>
        <begin position="231"/>
        <end position="260"/>
    </location>
</feature>
<feature type="chain" id="PRO_5023033272" evidence="2">
    <location>
        <begin position="22"/>
        <end position="463"/>
    </location>
</feature>
<dbReference type="RefSeq" id="WP_112568366.1">
    <property type="nucleotide sequence ID" value="NZ_CP043450.1"/>
</dbReference>
<evidence type="ECO:0000256" key="2">
    <source>
        <dbReference type="SAM" id="SignalP"/>
    </source>
</evidence>
<name>A0A5C1I5I5_9SPHI</name>
<organism evidence="3 4">
    <name type="scientific">Mucilaginibacter rubeus</name>
    <dbReference type="NCBI Taxonomy" id="2027860"/>
    <lineage>
        <taxon>Bacteria</taxon>
        <taxon>Pseudomonadati</taxon>
        <taxon>Bacteroidota</taxon>
        <taxon>Sphingobacteriia</taxon>
        <taxon>Sphingobacteriales</taxon>
        <taxon>Sphingobacteriaceae</taxon>
        <taxon>Mucilaginibacter</taxon>
    </lineage>
</organism>
<keyword evidence="2" id="KW-0732">Signal</keyword>
<gene>
    <name evidence="3" type="ORF">DEO27_024860</name>
</gene>
<evidence type="ECO:0000313" key="3">
    <source>
        <dbReference type="EMBL" id="QEM13104.1"/>
    </source>
</evidence>
<feature type="signal peptide" evidence="2">
    <location>
        <begin position="1"/>
        <end position="21"/>
    </location>
</feature>
<sequence length="463" mass="50068">MKQFSLVLFALLCCFYDHVFAQDKLDGVYAGCEFSPSPIFGGGMNRRDVSVLFRPDGTFNDLLNRNDWQTNVSGRYTINKGEVTLKYTKSSSVYTITKYGSLSNYAHELFKLQGNIIPEGYYSFISAMGGGGAAYGTTYVGALSTQGLNFDGKGHFSNSRYSGSVVAGENVGGGSSSSKDGSGTYKINKGVLTLTYTDGHTELHSFFCDMGGKTRMAVVDGRVFFVDNNDNAASNNTKSPTAAKKASGNSTTADNTTAPDGKTLLLKANAAHGGDKLNALKTARLTGSVSGLKVVELIDIPNSKVRVEIWKNGKPVSVQQTEGNTGWQWSSGNKSELPANNVAEVKTALYTGVIGLRKSLLDQMQIMNTQKIPNNNMYTVQCKLNGNEYVFAINDQNQLMAYGYKVGDKTLFSMLSDLRPVQGITIPYREATTSGQQKLNIQYDNMDVNPVLDGQSWAVPAGN</sequence>
<dbReference type="Proteomes" id="UP000251402">
    <property type="component" value="Chromosome"/>
</dbReference>
<feature type="compositionally biased region" description="Polar residues" evidence="1">
    <location>
        <begin position="231"/>
        <end position="240"/>
    </location>
</feature>
<evidence type="ECO:0000256" key="1">
    <source>
        <dbReference type="SAM" id="MobiDB-lite"/>
    </source>
</evidence>
<dbReference type="AlphaFoldDB" id="A0A5C1I5I5"/>
<accession>A0A5C1I5I5</accession>
<dbReference type="KEGG" id="mrub:DEO27_024860"/>